<dbReference type="Proteomes" id="UP000521032">
    <property type="component" value="Unassembled WGS sequence"/>
</dbReference>
<dbReference type="InterPro" id="IPR000914">
    <property type="entry name" value="SBP_5_dom"/>
</dbReference>
<evidence type="ECO:0000256" key="2">
    <source>
        <dbReference type="ARBA" id="ARBA00022448"/>
    </source>
</evidence>
<dbReference type="EMBL" id="CAJEWE010000010">
    <property type="protein sequence ID" value="CAD2076485.1"/>
    <property type="molecule type" value="Genomic_DNA"/>
</dbReference>
<feature type="signal peptide" evidence="4">
    <location>
        <begin position="1"/>
        <end position="23"/>
    </location>
</feature>
<dbReference type="AlphaFoldDB" id="A0A6V7RH58"/>
<dbReference type="Gene3D" id="3.40.190.10">
    <property type="entry name" value="Periplasmic binding protein-like II"/>
    <property type="match status" value="2"/>
</dbReference>
<dbReference type="GO" id="GO:1904680">
    <property type="term" value="F:peptide transmembrane transporter activity"/>
    <property type="evidence" value="ECO:0007669"/>
    <property type="project" value="TreeGrafter"/>
</dbReference>
<organism evidence="6 7">
    <name type="scientific">Phocicoccus schoeneichii</name>
    <dbReference type="NCBI Taxonomy" id="1812261"/>
    <lineage>
        <taxon>Bacteria</taxon>
        <taxon>Bacillati</taxon>
        <taxon>Bacillota</taxon>
        <taxon>Bacilli</taxon>
        <taxon>Bacillales</taxon>
        <taxon>Salinicoccaceae</taxon>
        <taxon>Phocicoccus</taxon>
    </lineage>
</organism>
<dbReference type="PIRSF" id="PIRSF002741">
    <property type="entry name" value="MppA"/>
    <property type="match status" value="1"/>
</dbReference>
<feature type="domain" description="Solute-binding protein family 5" evidence="5">
    <location>
        <begin position="77"/>
        <end position="467"/>
    </location>
</feature>
<comment type="similarity">
    <text evidence="1">Belongs to the bacterial solute-binding protein 5 family.</text>
</comment>
<dbReference type="RefSeq" id="WP_186087315.1">
    <property type="nucleotide sequence ID" value="NZ_CAJEWE010000010.1"/>
</dbReference>
<dbReference type="InterPro" id="IPR030678">
    <property type="entry name" value="Peptide/Ni-bd"/>
</dbReference>
<evidence type="ECO:0000256" key="1">
    <source>
        <dbReference type="ARBA" id="ARBA00005695"/>
    </source>
</evidence>
<name>A0A6V7RH58_9BACL</name>
<evidence type="ECO:0000313" key="6">
    <source>
        <dbReference type="EMBL" id="CAD2076485.1"/>
    </source>
</evidence>
<feature type="chain" id="PRO_5027773163" evidence="4">
    <location>
        <begin position="24"/>
        <end position="552"/>
    </location>
</feature>
<proteinExistence type="inferred from homology"/>
<dbReference type="PANTHER" id="PTHR30290">
    <property type="entry name" value="PERIPLASMIC BINDING COMPONENT OF ABC TRANSPORTER"/>
    <property type="match status" value="1"/>
</dbReference>
<sequence>MFTRKNFTYITLFLMLFVLGACSNEEPNKQNNIDQNIIIGVDKDISSIDPHGSNDSASRQVRRNIYETLIYQNPDLEIEPMLATEFKQLGPTEWNFKLRENTVFHSGQEFTAEDVKATLERGLDPTVASSSSFMYEMIERIDIVNNHEINIHTSYPFAPLTANLAYNTSSIMSKTSIDKDYAQAIEKAGLDITVDEYYKLRDKKDEEFGEVSKQMGEYIGEFIQKNPDGTNHLKFVSRTNGDNIKLTKFEAFNNGEREFKDVTYRVIPEPSSRVSELEVDGVDIINALDVSEINLLEDSDHSKVATKDSVRTTYLGFNTKKAPFDDKNIRLAISYVINRDDIVNGILEGVGTKATTPLAKNVFGYDDSIEGIDYDIGKAKEYMSKSSMPNGFKTTVWINEDPQINSTALYIQEELKELNIEMEIRNYEYAALFEELQKGEHDMFILGWSTVTADADYIFNALFESTSITEANNRTNFDNEAFDNVIRDARKEMDPEIRLDLYKTAQEIILEESPAAFIYNNQFAIGINTDKLDRVEVDASGDIRLETLKLKK</sequence>
<dbReference type="Gene3D" id="3.90.76.10">
    <property type="entry name" value="Dipeptide-binding Protein, Domain 1"/>
    <property type="match status" value="1"/>
</dbReference>
<evidence type="ECO:0000313" key="7">
    <source>
        <dbReference type="Proteomes" id="UP000521032"/>
    </source>
</evidence>
<dbReference type="PROSITE" id="PS51257">
    <property type="entry name" value="PROKAR_LIPOPROTEIN"/>
    <property type="match status" value="1"/>
</dbReference>
<dbReference type="Pfam" id="PF00496">
    <property type="entry name" value="SBP_bac_5"/>
    <property type="match status" value="1"/>
</dbReference>
<gene>
    <name evidence="6" type="primary">dppA_3</name>
    <name evidence="6" type="ORF">JEOSCH030_01085</name>
</gene>
<dbReference type="InterPro" id="IPR039424">
    <property type="entry name" value="SBP_5"/>
</dbReference>
<evidence type="ECO:0000256" key="4">
    <source>
        <dbReference type="SAM" id="SignalP"/>
    </source>
</evidence>
<evidence type="ECO:0000259" key="5">
    <source>
        <dbReference type="Pfam" id="PF00496"/>
    </source>
</evidence>
<dbReference type="GO" id="GO:0015833">
    <property type="term" value="P:peptide transport"/>
    <property type="evidence" value="ECO:0007669"/>
    <property type="project" value="TreeGrafter"/>
</dbReference>
<protein>
    <submittedName>
        <fullName evidence="6">Periplasmic dipeptide transport protein</fullName>
    </submittedName>
</protein>
<evidence type="ECO:0000256" key="3">
    <source>
        <dbReference type="ARBA" id="ARBA00022729"/>
    </source>
</evidence>
<comment type="caution">
    <text evidence="6">The sequence shown here is derived from an EMBL/GenBank/DDBJ whole genome shotgun (WGS) entry which is preliminary data.</text>
</comment>
<dbReference type="SUPFAM" id="SSF53850">
    <property type="entry name" value="Periplasmic binding protein-like II"/>
    <property type="match status" value="1"/>
</dbReference>
<accession>A0A6V7RH58</accession>
<reference evidence="6 7" key="1">
    <citation type="submission" date="2020-07" db="EMBL/GenBank/DDBJ databases">
        <authorList>
            <person name="Criscuolo A."/>
        </authorList>
    </citation>
    <scope>NUCLEOTIDE SEQUENCE [LARGE SCALE GENOMIC DNA]</scope>
    <source>
        <strain evidence="7">CIP 111030</strain>
    </source>
</reference>
<dbReference type="Gene3D" id="3.10.105.10">
    <property type="entry name" value="Dipeptide-binding Protein, Domain 3"/>
    <property type="match status" value="1"/>
</dbReference>
<keyword evidence="7" id="KW-1185">Reference proteome</keyword>
<keyword evidence="3 4" id="KW-0732">Signal</keyword>
<keyword evidence="2" id="KW-0813">Transport</keyword>
<dbReference type="GO" id="GO:0042597">
    <property type="term" value="C:periplasmic space"/>
    <property type="evidence" value="ECO:0007669"/>
    <property type="project" value="UniProtKB-ARBA"/>
</dbReference>
<dbReference type="PANTHER" id="PTHR30290:SF9">
    <property type="entry name" value="OLIGOPEPTIDE-BINDING PROTEIN APPA"/>
    <property type="match status" value="1"/>
</dbReference>
<dbReference type="GO" id="GO:0043190">
    <property type="term" value="C:ATP-binding cassette (ABC) transporter complex"/>
    <property type="evidence" value="ECO:0007669"/>
    <property type="project" value="InterPro"/>
</dbReference>